<dbReference type="AlphaFoldDB" id="A0AAJ7TRV0"/>
<evidence type="ECO:0000259" key="2">
    <source>
        <dbReference type="Pfam" id="PF08241"/>
    </source>
</evidence>
<evidence type="ECO:0000313" key="4">
    <source>
        <dbReference type="RefSeq" id="XP_032822973.1"/>
    </source>
</evidence>
<dbReference type="Pfam" id="PF08241">
    <property type="entry name" value="Methyltransf_11"/>
    <property type="match status" value="1"/>
</dbReference>
<dbReference type="Proteomes" id="UP001318040">
    <property type="component" value="Chromosome 37"/>
</dbReference>
<dbReference type="InterPro" id="IPR013216">
    <property type="entry name" value="Methyltransf_11"/>
</dbReference>
<keyword evidence="1" id="KW-1133">Transmembrane helix</keyword>
<keyword evidence="1" id="KW-0812">Transmembrane</keyword>
<accession>A0AAJ7TRV0</accession>
<protein>
    <submittedName>
        <fullName evidence="4">Methyltransferase-like protein 7A</fullName>
    </submittedName>
</protein>
<dbReference type="GO" id="GO:0008757">
    <property type="term" value="F:S-adenosylmethionine-dependent methyltransferase activity"/>
    <property type="evidence" value="ECO:0007669"/>
    <property type="project" value="InterPro"/>
</dbReference>
<reference evidence="4" key="1">
    <citation type="submission" date="2025-08" db="UniProtKB">
        <authorList>
            <consortium name="RefSeq"/>
        </authorList>
    </citation>
    <scope>IDENTIFICATION</scope>
    <source>
        <tissue evidence="4">Sperm</tissue>
    </source>
</reference>
<dbReference type="InterPro" id="IPR052356">
    <property type="entry name" value="Thiol_S-MT"/>
</dbReference>
<evidence type="ECO:0000313" key="3">
    <source>
        <dbReference type="Proteomes" id="UP001318040"/>
    </source>
</evidence>
<keyword evidence="3" id="KW-1185">Reference proteome</keyword>
<feature type="domain" description="Methyltransferase type 11" evidence="2">
    <location>
        <begin position="86"/>
        <end position="183"/>
    </location>
</feature>
<dbReference type="InterPro" id="IPR029063">
    <property type="entry name" value="SAM-dependent_MTases_sf"/>
</dbReference>
<gene>
    <name evidence="4" type="primary">LOC116949608</name>
</gene>
<dbReference type="PANTHER" id="PTHR45036">
    <property type="entry name" value="METHYLTRANSFERASE LIKE 7B"/>
    <property type="match status" value="1"/>
</dbReference>
<evidence type="ECO:0000256" key="1">
    <source>
        <dbReference type="SAM" id="Phobius"/>
    </source>
</evidence>
<proteinExistence type="predicted"/>
<dbReference type="KEGG" id="pmrn:116949608"/>
<feature type="transmembrane region" description="Helical" evidence="1">
    <location>
        <begin position="12"/>
        <end position="35"/>
    </location>
</feature>
<organism evidence="3 4">
    <name type="scientific">Petromyzon marinus</name>
    <name type="common">Sea lamprey</name>
    <dbReference type="NCBI Taxonomy" id="7757"/>
    <lineage>
        <taxon>Eukaryota</taxon>
        <taxon>Metazoa</taxon>
        <taxon>Chordata</taxon>
        <taxon>Craniata</taxon>
        <taxon>Vertebrata</taxon>
        <taxon>Cyclostomata</taxon>
        <taxon>Hyperoartia</taxon>
        <taxon>Petromyzontiformes</taxon>
        <taxon>Petromyzontidae</taxon>
        <taxon>Petromyzon</taxon>
    </lineage>
</organism>
<name>A0AAJ7TRV0_PETMA</name>
<dbReference type="PANTHER" id="PTHR45036:SF1">
    <property type="entry name" value="METHYLTRANSFERASE LIKE 7A"/>
    <property type="match status" value="1"/>
</dbReference>
<sequence length="255" mass="28319">MVLDGDTASDGVAAGCCCWLWLCAALALLGACWAARRAQLWRREVIPRLLAAFSKRYSRLMARTKRELFSSMDDLVLDNEKPLHVLEIGAGTGANFEFFPPGTQVTCLDPNPHFKKFLLRAFDENRHVTLLDTVVAHGEDMRSVPDASVDAVVCTLVMCSVQEPEGVLREVIRVLRPGGKLYLLEHVVAAPNTWVRSCQQMLEPLWSYMSDGCKLARDTRRIVQAAGFSEVDIKNINAPLKFPLLNPHLVGCAVK</sequence>
<keyword evidence="1" id="KW-0472">Membrane</keyword>
<dbReference type="RefSeq" id="XP_032822973.1">
    <property type="nucleotide sequence ID" value="XM_032967082.1"/>
</dbReference>
<dbReference type="SUPFAM" id="SSF53335">
    <property type="entry name" value="S-adenosyl-L-methionine-dependent methyltransferases"/>
    <property type="match status" value="1"/>
</dbReference>
<dbReference type="Gene3D" id="3.40.50.150">
    <property type="entry name" value="Vaccinia Virus protein VP39"/>
    <property type="match status" value="1"/>
</dbReference>
<dbReference type="CDD" id="cd02440">
    <property type="entry name" value="AdoMet_MTases"/>
    <property type="match status" value="1"/>
</dbReference>